<accession>A0A0D0GNQ1</accession>
<reference evidence="3 4" key="1">
    <citation type="submission" date="2015-01" db="EMBL/GenBank/DDBJ databases">
        <title>Draft genome sequence of Pedobacter sp. NL19 isolated from sludge of an effluent treatment pond in an abandoned uranium mine.</title>
        <authorList>
            <person name="Santos T."/>
            <person name="Caetano T."/>
            <person name="Covas C."/>
            <person name="Cruz A."/>
            <person name="Mendo S."/>
        </authorList>
    </citation>
    <scope>NUCLEOTIDE SEQUENCE [LARGE SCALE GENOMIC DNA]</scope>
    <source>
        <strain evidence="3 4">NL19</strain>
    </source>
</reference>
<dbReference type="Proteomes" id="UP000032049">
    <property type="component" value="Unassembled WGS sequence"/>
</dbReference>
<dbReference type="AlphaFoldDB" id="A0A0D0GNQ1"/>
<proteinExistence type="predicted"/>
<dbReference type="PANTHER" id="PTHR38743">
    <property type="entry name" value="SIMILAR TO GLYOXYLASE I FAMILY PROTEIN"/>
    <property type="match status" value="1"/>
</dbReference>
<feature type="domain" description="DUF2314" evidence="2">
    <location>
        <begin position="35"/>
        <end position="104"/>
    </location>
</feature>
<evidence type="ECO:0008006" key="5">
    <source>
        <dbReference type="Google" id="ProtNLM"/>
    </source>
</evidence>
<dbReference type="PANTHER" id="PTHR38743:SF2">
    <property type="entry name" value="DUF2185 DOMAIN-CONTAINING PROTEIN"/>
    <property type="match status" value="1"/>
</dbReference>
<dbReference type="Pfam" id="PF09951">
    <property type="entry name" value="Imm33"/>
    <property type="match status" value="1"/>
</dbReference>
<dbReference type="InterPro" id="IPR018689">
    <property type="entry name" value="Imm33_dom"/>
</dbReference>
<dbReference type="STRING" id="1503925.TH53_01755"/>
<dbReference type="RefSeq" id="WP_041877767.1">
    <property type="nucleotide sequence ID" value="NZ_CP157278.1"/>
</dbReference>
<gene>
    <name evidence="3" type="ORF">TH53_01755</name>
</gene>
<evidence type="ECO:0000313" key="4">
    <source>
        <dbReference type="Proteomes" id="UP000032049"/>
    </source>
</evidence>
<dbReference type="InterPro" id="IPR018756">
    <property type="entry name" value="DUF2314"/>
</dbReference>
<organism evidence="3 4">
    <name type="scientific">Pedobacter lusitanus</name>
    <dbReference type="NCBI Taxonomy" id="1503925"/>
    <lineage>
        <taxon>Bacteria</taxon>
        <taxon>Pseudomonadati</taxon>
        <taxon>Bacteroidota</taxon>
        <taxon>Sphingobacteriia</taxon>
        <taxon>Sphingobacteriales</taxon>
        <taxon>Sphingobacteriaceae</taxon>
        <taxon>Pedobacter</taxon>
    </lineage>
</organism>
<evidence type="ECO:0000313" key="3">
    <source>
        <dbReference type="EMBL" id="KIO78832.1"/>
    </source>
</evidence>
<dbReference type="Pfam" id="PF10077">
    <property type="entry name" value="DUF2314"/>
    <property type="match status" value="1"/>
</dbReference>
<evidence type="ECO:0000259" key="1">
    <source>
        <dbReference type="Pfam" id="PF09951"/>
    </source>
</evidence>
<sequence length="210" mass="24619">MMSWRLENACEIRKEAPYTFYKPSDNIIDLFIPGEAAVKLMFLFESDDPEAPCAERMWVILESVDRDGNYSGILDNDPFYIKDLKAGDLITFRKEHIIQYYIFDELNVEDPLSEMIERFTKKCFVSNHIMKEGYKVGRIYREYGEDEDYSGWTIMSNYETQEYVDDSNNLQYILLGKVLNIDDSFIHLLEESVGSEFVKNDMTGDYSQNS</sequence>
<dbReference type="EMBL" id="JXRA01000006">
    <property type="protein sequence ID" value="KIO78832.1"/>
    <property type="molecule type" value="Genomic_DNA"/>
</dbReference>
<evidence type="ECO:0000259" key="2">
    <source>
        <dbReference type="Pfam" id="PF10077"/>
    </source>
</evidence>
<protein>
    <recommendedName>
        <fullName evidence="5">DUF2185 domain-containing protein</fullName>
    </recommendedName>
</protein>
<dbReference type="OrthoDB" id="4827574at2"/>
<name>A0A0D0GNQ1_9SPHI</name>
<comment type="caution">
    <text evidence="3">The sequence shown here is derived from an EMBL/GenBank/DDBJ whole genome shotgun (WGS) entry which is preliminary data.</text>
</comment>
<keyword evidence="4" id="KW-1185">Reference proteome</keyword>
<feature type="domain" description="Immunity protein Imm33" evidence="1">
    <location>
        <begin position="123"/>
        <end position="205"/>
    </location>
</feature>